<dbReference type="PROSITE" id="PS51318">
    <property type="entry name" value="TAT"/>
    <property type="match status" value="1"/>
</dbReference>
<reference evidence="3 4" key="1">
    <citation type="submission" date="2021-05" db="EMBL/GenBank/DDBJ databases">
        <title>Roseococcus sp. XZZS9, whole genome shotgun sequencing project.</title>
        <authorList>
            <person name="Zhao G."/>
            <person name="Shen L."/>
        </authorList>
    </citation>
    <scope>NUCLEOTIDE SEQUENCE [LARGE SCALE GENOMIC DNA]</scope>
    <source>
        <strain evidence="3 4">XZZS9</strain>
    </source>
</reference>
<keyword evidence="4" id="KW-1185">Reference proteome</keyword>
<dbReference type="PANTHER" id="PTHR42928:SF5">
    <property type="entry name" value="BLR1237 PROTEIN"/>
    <property type="match status" value="1"/>
</dbReference>
<dbReference type="Pfam" id="PF03401">
    <property type="entry name" value="TctC"/>
    <property type="match status" value="1"/>
</dbReference>
<gene>
    <name evidence="3" type="ORF">KHU32_05940</name>
</gene>
<dbReference type="EMBL" id="JAHCDA010000001">
    <property type="protein sequence ID" value="MBS7810468.1"/>
    <property type="molecule type" value="Genomic_DNA"/>
</dbReference>
<evidence type="ECO:0000313" key="3">
    <source>
        <dbReference type="EMBL" id="MBS7810468.1"/>
    </source>
</evidence>
<keyword evidence="2" id="KW-0732">Signal</keyword>
<dbReference type="CDD" id="cd13578">
    <property type="entry name" value="PBP2_Bug27"/>
    <property type="match status" value="1"/>
</dbReference>
<feature type="signal peptide" evidence="2">
    <location>
        <begin position="1"/>
        <end position="23"/>
    </location>
</feature>
<dbReference type="Gene3D" id="3.40.190.10">
    <property type="entry name" value="Periplasmic binding protein-like II"/>
    <property type="match status" value="1"/>
</dbReference>
<comment type="caution">
    <text evidence="3">The sequence shown here is derived from an EMBL/GenBank/DDBJ whole genome shotgun (WGS) entry which is preliminary data.</text>
</comment>
<dbReference type="Proteomes" id="UP000766336">
    <property type="component" value="Unassembled WGS sequence"/>
</dbReference>
<dbReference type="PANTHER" id="PTHR42928">
    <property type="entry name" value="TRICARBOXYLATE-BINDING PROTEIN"/>
    <property type="match status" value="1"/>
</dbReference>
<dbReference type="Gene3D" id="3.40.190.150">
    <property type="entry name" value="Bordetella uptake gene, domain 1"/>
    <property type="match status" value="1"/>
</dbReference>
<dbReference type="InterPro" id="IPR006311">
    <property type="entry name" value="TAT_signal"/>
</dbReference>
<comment type="similarity">
    <text evidence="1">Belongs to the UPF0065 (bug) family.</text>
</comment>
<dbReference type="InterPro" id="IPR042100">
    <property type="entry name" value="Bug_dom1"/>
</dbReference>
<accession>A0ABS5QCZ5</accession>
<evidence type="ECO:0000256" key="2">
    <source>
        <dbReference type="SAM" id="SignalP"/>
    </source>
</evidence>
<proteinExistence type="inferred from homology"/>
<evidence type="ECO:0000313" key="4">
    <source>
        <dbReference type="Proteomes" id="UP000766336"/>
    </source>
</evidence>
<dbReference type="InterPro" id="IPR005064">
    <property type="entry name" value="BUG"/>
</dbReference>
<dbReference type="SUPFAM" id="SSF53850">
    <property type="entry name" value="Periplasmic binding protein-like II"/>
    <property type="match status" value="1"/>
</dbReference>
<name>A0ABS5QCZ5_9PROT</name>
<feature type="chain" id="PRO_5047487734" evidence="2">
    <location>
        <begin position="24"/>
        <end position="325"/>
    </location>
</feature>
<organism evidence="3 4">
    <name type="scientific">Roseococcus pinisoli</name>
    <dbReference type="NCBI Taxonomy" id="2835040"/>
    <lineage>
        <taxon>Bacteria</taxon>
        <taxon>Pseudomonadati</taxon>
        <taxon>Pseudomonadota</taxon>
        <taxon>Alphaproteobacteria</taxon>
        <taxon>Acetobacterales</taxon>
        <taxon>Roseomonadaceae</taxon>
        <taxon>Roseococcus</taxon>
    </lineage>
</organism>
<dbReference type="PIRSF" id="PIRSF017082">
    <property type="entry name" value="YflP"/>
    <property type="match status" value="1"/>
</dbReference>
<protein>
    <submittedName>
        <fullName evidence="3">Tripartite tricarboxylate transporter substrate binding protein</fullName>
    </submittedName>
</protein>
<sequence>MSLTRRTALALPALLPVAAAAQAQAPWAPTRSMRIVVPFTAGGATDVMARVVAERLTHLLGQPCVVENRPGAGGNLGVEVVAKSDADGHTLLMCTIGTASINQFLYPRLPFDPVKDLAAVALASLVTNAVVVHPGVSATNIQELIALAKREPGTINYGTPGNGTSGHICGEYFKNRTGVDIGHVPYRGTGALIPDLLAGRIQMTFDNLPSYIPHIREGRLRVLAVTSRERWFALPEVPTVNESGLPDFEAVAWFGLQVQGRTPRPAVDRLTAAVQEICREPGTIAKFRELGAMPSQLGGADFDRFIAAENEKWGAVVRAANIRLE</sequence>
<evidence type="ECO:0000256" key="1">
    <source>
        <dbReference type="ARBA" id="ARBA00006987"/>
    </source>
</evidence>